<dbReference type="EMBL" id="ASVY01000003">
    <property type="protein sequence ID" value="EOT60188.1"/>
    <property type="molecule type" value="Genomic_DNA"/>
</dbReference>
<keyword evidence="5" id="KW-1185">Reference proteome</keyword>
<protein>
    <submittedName>
        <fullName evidence="2">Uncharacterized protein</fullName>
    </submittedName>
</protein>
<dbReference type="OrthoDB" id="2186729at2"/>
<dbReference type="RefSeq" id="WP_010762059.1">
    <property type="nucleotide sequence ID" value="NZ_KB946316.1"/>
</dbReference>
<dbReference type="AlphaFoldDB" id="R2QJA9"/>
<sequence length="95" mass="11497">MTNKRYISVFGTNLAIVVYYFLPRIQITTLSPHWNMFFNFRHILVTIITLSMLIITFQKTYSNKWKNVQLNRMVVSSYILFLFATIFYFMMTEFL</sequence>
<dbReference type="PATRIC" id="fig|1158608.3.peg.1831"/>
<evidence type="ECO:0000313" key="3">
    <source>
        <dbReference type="EMBL" id="EOT60188.1"/>
    </source>
</evidence>
<comment type="caution">
    <text evidence="2">The sequence shown here is derived from an EMBL/GenBank/DDBJ whole genome shotgun (WGS) entry which is preliminary data.</text>
</comment>
<dbReference type="EMBL" id="AJAR01000016">
    <property type="protein sequence ID" value="EOH96692.1"/>
    <property type="molecule type" value="Genomic_DNA"/>
</dbReference>
<feature type="transmembrane region" description="Helical" evidence="1">
    <location>
        <begin position="43"/>
        <end position="61"/>
    </location>
</feature>
<dbReference type="Proteomes" id="UP000013858">
    <property type="component" value="Unassembled WGS sequence"/>
</dbReference>
<evidence type="ECO:0000313" key="2">
    <source>
        <dbReference type="EMBL" id="EOH96692.1"/>
    </source>
</evidence>
<dbReference type="Proteomes" id="UP000014197">
    <property type="component" value="Unassembled WGS sequence"/>
</dbReference>
<reference evidence="3 5" key="2">
    <citation type="submission" date="2013-03" db="EMBL/GenBank/DDBJ databases">
        <title>The Genome Sequence of Enterococcus haemoperoxidus BAA-382 (PacBio/Illumina hybrid assembly).</title>
        <authorList>
            <consortium name="The Broad Institute Genomics Platform"/>
            <consortium name="The Broad Institute Genome Sequencing Center for Infectious Disease"/>
            <person name="Earl A."/>
            <person name="Russ C."/>
            <person name="Gilmore M."/>
            <person name="Surin D."/>
            <person name="Walker B."/>
            <person name="Young S."/>
            <person name="Zeng Q."/>
            <person name="Gargeya S."/>
            <person name="Fitzgerald M."/>
            <person name="Haas B."/>
            <person name="Abouelleil A."/>
            <person name="Allen A.W."/>
            <person name="Alvarado L."/>
            <person name="Arachchi H.M."/>
            <person name="Berlin A.M."/>
            <person name="Chapman S.B."/>
            <person name="Gainer-Dewar J."/>
            <person name="Goldberg J."/>
            <person name="Griggs A."/>
            <person name="Gujja S."/>
            <person name="Hansen M."/>
            <person name="Howarth C."/>
            <person name="Imamovic A."/>
            <person name="Ireland A."/>
            <person name="Larimer J."/>
            <person name="McCowan C."/>
            <person name="Murphy C."/>
            <person name="Pearson M."/>
            <person name="Poon T.W."/>
            <person name="Priest M."/>
            <person name="Roberts A."/>
            <person name="Saif S."/>
            <person name="Shea T."/>
            <person name="Sisk P."/>
            <person name="Sykes S."/>
            <person name="Wortman J."/>
            <person name="Nusbaum C."/>
            <person name="Birren B."/>
        </authorList>
    </citation>
    <scope>NUCLEOTIDE SEQUENCE [LARGE SCALE GENOMIC DNA]</scope>
    <source>
        <strain evidence="3 5">ATCC BAA-382</strain>
    </source>
</reference>
<proteinExistence type="predicted"/>
<keyword evidence="1" id="KW-0472">Membrane</keyword>
<organism evidence="2 4">
    <name type="scientific">Enterococcus haemoperoxidus ATCC BAA-382</name>
    <dbReference type="NCBI Taxonomy" id="1158608"/>
    <lineage>
        <taxon>Bacteria</taxon>
        <taxon>Bacillati</taxon>
        <taxon>Bacillota</taxon>
        <taxon>Bacilli</taxon>
        <taxon>Lactobacillales</taxon>
        <taxon>Enterococcaceae</taxon>
        <taxon>Enterococcus</taxon>
    </lineage>
</organism>
<feature type="transmembrane region" description="Helical" evidence="1">
    <location>
        <begin position="6"/>
        <end position="22"/>
    </location>
</feature>
<evidence type="ECO:0000256" key="1">
    <source>
        <dbReference type="SAM" id="Phobius"/>
    </source>
</evidence>
<evidence type="ECO:0000313" key="5">
    <source>
        <dbReference type="Proteomes" id="UP000014197"/>
    </source>
</evidence>
<keyword evidence="1" id="KW-1133">Transmembrane helix</keyword>
<gene>
    <name evidence="3" type="ORF">I583_02823</name>
    <name evidence="2" type="ORF">UAW_01857</name>
</gene>
<reference evidence="2 4" key="1">
    <citation type="submission" date="2013-02" db="EMBL/GenBank/DDBJ databases">
        <title>The Genome Sequence of Enterococcus haemoperoxidus BAA-382.</title>
        <authorList>
            <consortium name="The Broad Institute Genome Sequencing Platform"/>
            <consortium name="The Broad Institute Genome Sequencing Center for Infectious Disease"/>
            <person name="Earl A.M."/>
            <person name="Gilmore M.S."/>
            <person name="Lebreton F."/>
            <person name="Walker B."/>
            <person name="Young S.K."/>
            <person name="Zeng Q."/>
            <person name="Gargeya S."/>
            <person name="Fitzgerald M."/>
            <person name="Haas B."/>
            <person name="Abouelleil A."/>
            <person name="Alvarado L."/>
            <person name="Arachchi H.M."/>
            <person name="Berlin A.M."/>
            <person name="Chapman S.B."/>
            <person name="Dewar J."/>
            <person name="Goldberg J."/>
            <person name="Griggs A."/>
            <person name="Gujja S."/>
            <person name="Hansen M."/>
            <person name="Howarth C."/>
            <person name="Imamovic A."/>
            <person name="Larimer J."/>
            <person name="McCowan C."/>
            <person name="Murphy C."/>
            <person name="Neiman D."/>
            <person name="Pearson M."/>
            <person name="Priest M."/>
            <person name="Roberts A."/>
            <person name="Saif S."/>
            <person name="Shea T."/>
            <person name="Sisk P."/>
            <person name="Sykes S."/>
            <person name="Wortman J."/>
            <person name="Nusbaum C."/>
            <person name="Birren B."/>
        </authorList>
    </citation>
    <scope>NUCLEOTIDE SEQUENCE [LARGE SCALE GENOMIC DNA]</scope>
    <source>
        <strain evidence="2 4">ATCC BAA-382</strain>
    </source>
</reference>
<evidence type="ECO:0000313" key="4">
    <source>
        <dbReference type="Proteomes" id="UP000013858"/>
    </source>
</evidence>
<keyword evidence="1" id="KW-0812">Transmembrane</keyword>
<feature type="transmembrane region" description="Helical" evidence="1">
    <location>
        <begin position="73"/>
        <end position="91"/>
    </location>
</feature>
<dbReference type="eggNOG" id="ENOG5030SKD">
    <property type="taxonomic scope" value="Bacteria"/>
</dbReference>
<name>R2QJA9_9ENTE</name>
<accession>R2QJA9</accession>